<name>A0ABW2NMG1_9BACL</name>
<keyword evidence="2" id="KW-1185">Reference proteome</keyword>
<comment type="caution">
    <text evidence="1">The sequence shown here is derived from an EMBL/GenBank/DDBJ whole genome shotgun (WGS) entry which is preliminary data.</text>
</comment>
<dbReference type="Proteomes" id="UP001596549">
    <property type="component" value="Unassembled WGS sequence"/>
</dbReference>
<evidence type="ECO:0000313" key="2">
    <source>
        <dbReference type="Proteomes" id="UP001596549"/>
    </source>
</evidence>
<reference evidence="2" key="1">
    <citation type="journal article" date="2019" name="Int. J. Syst. Evol. Microbiol.">
        <title>The Global Catalogue of Microorganisms (GCM) 10K type strain sequencing project: providing services to taxonomists for standard genome sequencing and annotation.</title>
        <authorList>
            <consortium name="The Broad Institute Genomics Platform"/>
            <consortium name="The Broad Institute Genome Sequencing Center for Infectious Disease"/>
            <person name="Wu L."/>
            <person name="Ma J."/>
        </authorList>
    </citation>
    <scope>NUCLEOTIDE SEQUENCE [LARGE SCALE GENOMIC DNA]</scope>
    <source>
        <strain evidence="2">NBRC 106396</strain>
    </source>
</reference>
<dbReference type="RefSeq" id="WP_379745598.1">
    <property type="nucleotide sequence ID" value="NZ_JBHTCP010000003.1"/>
</dbReference>
<protein>
    <submittedName>
        <fullName evidence="1">Aldose 1-epimerase family protein</fullName>
    </submittedName>
</protein>
<dbReference type="Pfam" id="PF14486">
    <property type="entry name" value="DUF4432"/>
    <property type="match status" value="1"/>
</dbReference>
<dbReference type="Gene3D" id="2.70.98.10">
    <property type="match status" value="1"/>
</dbReference>
<dbReference type="InterPro" id="IPR014718">
    <property type="entry name" value="GH-type_carb-bd"/>
</dbReference>
<dbReference type="CDD" id="cd09269">
    <property type="entry name" value="deoxyribose_mutarotase"/>
    <property type="match status" value="1"/>
</dbReference>
<dbReference type="InterPro" id="IPR011013">
    <property type="entry name" value="Gal_mutarotase_sf_dom"/>
</dbReference>
<dbReference type="SUPFAM" id="SSF74650">
    <property type="entry name" value="Galactose mutarotase-like"/>
    <property type="match status" value="1"/>
</dbReference>
<organism evidence="1 2">
    <name type="scientific">Fictibacillus iocasae</name>
    <dbReference type="NCBI Taxonomy" id="2715437"/>
    <lineage>
        <taxon>Bacteria</taxon>
        <taxon>Bacillati</taxon>
        <taxon>Bacillota</taxon>
        <taxon>Bacilli</taxon>
        <taxon>Bacillales</taxon>
        <taxon>Fictibacillaceae</taxon>
        <taxon>Fictibacillus</taxon>
    </lineage>
</organism>
<gene>
    <name evidence="1" type="ORF">ACFQPF_01710</name>
</gene>
<accession>A0ABW2NMG1</accession>
<sequence>MNGTIQLERRFFQEKAFIFFKNDEFTVTLFSYSSGIEAVEIKNSRGRMVVLPYFGQMIWDLEFDGIDLKMKNMFSEPKKSQDIIGTYGCFAFHSGLVRNGCPAPEDDHPLHGEMPCAAMDHAWLELTENSVKVCGSYEYVMGFGHHYCASPSVELHASKTYVTINMNVENLSRSRMPLQYMCHTNFAYLEQASFKQSIPSSLFSLRESIPAHVKTTENWLEYNAAIRSGEQVLETLSTPELYDPEIVFFADRLDEYEKDAEFQMISPEGTTFFTKFSTKELNYATRWILNNPDQKVAAFVLPATCRPEGYLAAEKAGTLISLAGGEKKSFTVITGKK</sequence>
<evidence type="ECO:0000313" key="1">
    <source>
        <dbReference type="EMBL" id="MFC7370388.1"/>
    </source>
</evidence>
<proteinExistence type="predicted"/>
<dbReference type="InterPro" id="IPR027839">
    <property type="entry name" value="DUF4432"/>
</dbReference>
<dbReference type="EMBL" id="JBHTCP010000003">
    <property type="protein sequence ID" value="MFC7370388.1"/>
    <property type="molecule type" value="Genomic_DNA"/>
</dbReference>